<evidence type="ECO:0000313" key="1">
    <source>
        <dbReference type="EMBL" id="KAF0718287.1"/>
    </source>
</evidence>
<dbReference type="PANTHER" id="PTHR46586:SF3">
    <property type="entry name" value="ANKYRIN REPEAT-CONTAINING PROTEIN"/>
    <property type="match status" value="1"/>
</dbReference>
<dbReference type="InterPro" id="IPR052050">
    <property type="entry name" value="SecEffector_AnkRepeat"/>
</dbReference>
<dbReference type="InterPro" id="IPR036770">
    <property type="entry name" value="Ankyrin_rpt-contain_sf"/>
</dbReference>
<keyword evidence="3" id="KW-1185">Reference proteome</keyword>
<accession>A0A485K643</accession>
<reference evidence="2 3" key="1">
    <citation type="submission" date="2019-03" db="EMBL/GenBank/DDBJ databases">
        <authorList>
            <person name="Gaulin E."/>
            <person name="Dumas B."/>
        </authorList>
    </citation>
    <scope>NUCLEOTIDE SEQUENCE [LARGE SCALE GENOMIC DNA]</scope>
    <source>
        <strain evidence="2">CBS 568.67</strain>
    </source>
</reference>
<evidence type="ECO:0000313" key="3">
    <source>
        <dbReference type="Proteomes" id="UP000332933"/>
    </source>
</evidence>
<dbReference type="AlphaFoldDB" id="A0A485K643"/>
<reference evidence="1" key="2">
    <citation type="submission" date="2019-06" db="EMBL/GenBank/DDBJ databases">
        <title>Genomics analysis of Aphanomyces spp. identifies a new class of oomycete effector associated with host adaptation.</title>
        <authorList>
            <person name="Gaulin E."/>
        </authorList>
    </citation>
    <scope>NUCLEOTIDE SEQUENCE</scope>
    <source>
        <strain evidence="1">CBS 578.67</strain>
    </source>
</reference>
<gene>
    <name evidence="2" type="primary">Aste57867_1784</name>
    <name evidence="1" type="ORF">As57867_001782</name>
    <name evidence="2" type="ORF">ASTE57867_1784</name>
</gene>
<protein>
    <submittedName>
        <fullName evidence="2">Aste57867_1784 protein</fullName>
    </submittedName>
</protein>
<dbReference type="PANTHER" id="PTHR46586">
    <property type="entry name" value="ANKYRIN REPEAT-CONTAINING PROTEIN"/>
    <property type="match status" value="1"/>
</dbReference>
<dbReference type="SUPFAM" id="SSF48403">
    <property type="entry name" value="Ankyrin repeat"/>
    <property type="match status" value="1"/>
</dbReference>
<dbReference type="Gene3D" id="1.25.40.20">
    <property type="entry name" value="Ankyrin repeat-containing domain"/>
    <property type="match status" value="2"/>
</dbReference>
<evidence type="ECO:0000313" key="2">
    <source>
        <dbReference type="EMBL" id="VFT78993.1"/>
    </source>
</evidence>
<dbReference type="OrthoDB" id="88700at2759"/>
<dbReference type="EMBL" id="VJMH01000163">
    <property type="protein sequence ID" value="KAF0718287.1"/>
    <property type="molecule type" value="Genomic_DNA"/>
</dbReference>
<name>A0A485K643_9STRA</name>
<dbReference type="EMBL" id="CAADRA010000163">
    <property type="protein sequence ID" value="VFT78993.1"/>
    <property type="molecule type" value="Genomic_DNA"/>
</dbReference>
<organism evidence="2 3">
    <name type="scientific">Aphanomyces stellatus</name>
    <dbReference type="NCBI Taxonomy" id="120398"/>
    <lineage>
        <taxon>Eukaryota</taxon>
        <taxon>Sar</taxon>
        <taxon>Stramenopiles</taxon>
        <taxon>Oomycota</taxon>
        <taxon>Saprolegniomycetes</taxon>
        <taxon>Saprolegniales</taxon>
        <taxon>Verrucalvaceae</taxon>
        <taxon>Aphanomyces</taxon>
    </lineage>
</organism>
<dbReference type="Proteomes" id="UP000332933">
    <property type="component" value="Unassembled WGS sequence"/>
</dbReference>
<proteinExistence type="predicted"/>
<sequence>MFPTAIPPPRHGAWHNVLLSRDLWHYVASFQPGYLQDLVPFVHWHRLHTALAASDRLAPPMETLNALHRLLGPWFDTYGHARLALLYSVFPRMQALVVVHAAASGRLDLISGDDDSDVACPRRLVCVAAASGQLDVVEHFQSCDRRQPALPPLDLLAVAAAHGQLHVVRHMHDALANRQSVQPIRRLTTTIVPSSVLDDAAAGGHVDVVAFLHAHGYGATTAAMDRAAAQGHLDMVIFLHAHRTEGCTRAAVDGAAAAGHVHVVRWLTEHRHEGWTSDALTDAAAHGHLHVLQVLVAKRPRLGCAMHAMDLAATHGHVAVVAFLHAECGEGCTEDALVGARRNGHDDVLAYLAIHGDDIIHCICCCCGFYKPRNHYCAVLERVRRSSSDRQV</sequence>